<evidence type="ECO:0000259" key="1">
    <source>
        <dbReference type="Pfam" id="PF12680"/>
    </source>
</evidence>
<dbReference type="Gene3D" id="3.10.450.50">
    <property type="match status" value="1"/>
</dbReference>
<dbReference type="Pfam" id="PF12680">
    <property type="entry name" value="SnoaL_2"/>
    <property type="match status" value="1"/>
</dbReference>
<evidence type="ECO:0000313" key="3">
    <source>
        <dbReference type="Proteomes" id="UP000244924"/>
    </source>
</evidence>
<dbReference type="InterPro" id="IPR037401">
    <property type="entry name" value="SnoaL-like"/>
</dbReference>
<proteinExistence type="predicted"/>
<dbReference type="OrthoDB" id="7856070at2"/>
<reference evidence="2 3" key="1">
    <citation type="submission" date="2018-03" db="EMBL/GenBank/DDBJ databases">
        <authorList>
            <person name="Keele B.F."/>
        </authorList>
    </citation>
    <scope>NUCLEOTIDE SEQUENCE [LARGE SCALE GENOMIC DNA]</scope>
    <source>
        <strain evidence="2 3">CECT 8626</strain>
    </source>
</reference>
<keyword evidence="3" id="KW-1185">Reference proteome</keyword>
<dbReference type="Proteomes" id="UP000244924">
    <property type="component" value="Unassembled WGS sequence"/>
</dbReference>
<dbReference type="EMBL" id="OMOQ01000001">
    <property type="protein sequence ID" value="SPH17018.1"/>
    <property type="molecule type" value="Genomic_DNA"/>
</dbReference>
<dbReference type="AlphaFoldDB" id="A0A2R8B344"/>
<feature type="domain" description="SnoaL-like" evidence="1">
    <location>
        <begin position="7"/>
        <end position="99"/>
    </location>
</feature>
<dbReference type="SUPFAM" id="SSF54427">
    <property type="entry name" value="NTF2-like"/>
    <property type="match status" value="1"/>
</dbReference>
<dbReference type="InterPro" id="IPR032710">
    <property type="entry name" value="NTF2-like_dom_sf"/>
</dbReference>
<protein>
    <recommendedName>
        <fullName evidence="1">SnoaL-like domain-containing protein</fullName>
    </recommendedName>
</protein>
<gene>
    <name evidence="2" type="ORF">DEA8626_00532</name>
</gene>
<sequence length="110" mass="12642">MGLYQAMDKALQDRDAEAYIGLLHDDYRFVRHQSGETMDRAAMAELIRRMMADDAVEVRDQRLIYENAEILVEHSVMDFPDGTREAVMGVHTLKDRKILRTETGATLLKT</sequence>
<organism evidence="2 3">
    <name type="scientific">Albidovulum aquaemixtae</name>
    <dbReference type="NCBI Taxonomy" id="1542388"/>
    <lineage>
        <taxon>Bacteria</taxon>
        <taxon>Pseudomonadati</taxon>
        <taxon>Pseudomonadota</taxon>
        <taxon>Alphaproteobacteria</taxon>
        <taxon>Rhodobacterales</taxon>
        <taxon>Paracoccaceae</taxon>
        <taxon>Albidovulum</taxon>
    </lineage>
</organism>
<name>A0A2R8B344_9RHOB</name>
<accession>A0A2R8B344</accession>
<dbReference type="RefSeq" id="WP_108851501.1">
    <property type="nucleotide sequence ID" value="NZ_OMOQ01000001.1"/>
</dbReference>
<evidence type="ECO:0000313" key="2">
    <source>
        <dbReference type="EMBL" id="SPH17018.1"/>
    </source>
</evidence>